<dbReference type="Pfam" id="PF14392">
    <property type="entry name" value="zf-CCHC_4"/>
    <property type="match status" value="1"/>
</dbReference>
<feature type="domain" description="Zinc knuckle CX2CX4HX4C" evidence="2">
    <location>
        <begin position="171"/>
        <end position="219"/>
    </location>
</feature>
<protein>
    <recommendedName>
        <fullName evidence="5">DUF4283 domain-containing protein</fullName>
    </recommendedName>
</protein>
<dbReference type="EMBL" id="JBANAX010000228">
    <property type="protein sequence ID" value="KAL1218051.1"/>
    <property type="molecule type" value="Genomic_DNA"/>
</dbReference>
<evidence type="ECO:0000313" key="3">
    <source>
        <dbReference type="EMBL" id="KAL1218051.1"/>
    </source>
</evidence>
<keyword evidence="4" id="KW-1185">Reference proteome</keyword>
<proteinExistence type="predicted"/>
<comment type="caution">
    <text evidence="3">The sequence shown here is derived from an EMBL/GenBank/DDBJ whole genome shotgun (WGS) entry which is preliminary data.</text>
</comment>
<gene>
    <name evidence="3" type="ORF">V5N11_017206</name>
</gene>
<feature type="domain" description="DUF4283" evidence="1">
    <location>
        <begin position="32"/>
        <end position="111"/>
    </location>
</feature>
<evidence type="ECO:0008006" key="5">
    <source>
        <dbReference type="Google" id="ProtNLM"/>
    </source>
</evidence>
<evidence type="ECO:0000259" key="2">
    <source>
        <dbReference type="Pfam" id="PF14392"/>
    </source>
</evidence>
<reference evidence="3 4" key="1">
    <citation type="submission" date="2024-04" db="EMBL/GenBank/DDBJ databases">
        <title>Genome assembly C_amara_ONT_v2.</title>
        <authorList>
            <person name="Yant L."/>
            <person name="Moore C."/>
            <person name="Slenker M."/>
        </authorList>
    </citation>
    <scope>NUCLEOTIDE SEQUENCE [LARGE SCALE GENOMIC DNA]</scope>
    <source>
        <tissue evidence="3">Leaf</tissue>
    </source>
</reference>
<accession>A0ABD1BLG9</accession>
<dbReference type="Pfam" id="PF14111">
    <property type="entry name" value="DUF4283"/>
    <property type="match status" value="1"/>
</dbReference>
<evidence type="ECO:0000313" key="4">
    <source>
        <dbReference type="Proteomes" id="UP001558713"/>
    </source>
</evidence>
<name>A0ABD1BLG9_CARAN</name>
<dbReference type="Proteomes" id="UP001558713">
    <property type="component" value="Unassembled WGS sequence"/>
</dbReference>
<dbReference type="PANTHER" id="PTHR31286">
    <property type="entry name" value="GLYCINE-RICH CELL WALL STRUCTURAL PROTEIN 1.8-LIKE"/>
    <property type="match status" value="1"/>
</dbReference>
<sequence length="263" mass="30517">MEFALDKDLKEMTLEEDKPVKLKHVPKTSARERNGCSIMGRLLNPEVQKMSSMIHDMPCLWRTYELCRGIMLSNEAFQFVFDSKTDLQTVLKAGAWTYEDWSMVMERWVEDPPENYLKTIPIWVRMRNIPLVCYEAEAIEEIAGHLGQVTDVAFDPLKPQSKDFLRVRVLFDVSKPLRNSKEFELSQGDVATINFEYESIRKRCFFCQRLTHDRPRCPYDPLNRHQGATVRSSTITKVRSVKISEDNPLFGVLTNDDVGFVSL</sequence>
<dbReference type="InterPro" id="IPR025558">
    <property type="entry name" value="DUF4283"/>
</dbReference>
<organism evidence="3 4">
    <name type="scientific">Cardamine amara subsp. amara</name>
    <dbReference type="NCBI Taxonomy" id="228776"/>
    <lineage>
        <taxon>Eukaryota</taxon>
        <taxon>Viridiplantae</taxon>
        <taxon>Streptophyta</taxon>
        <taxon>Embryophyta</taxon>
        <taxon>Tracheophyta</taxon>
        <taxon>Spermatophyta</taxon>
        <taxon>Magnoliopsida</taxon>
        <taxon>eudicotyledons</taxon>
        <taxon>Gunneridae</taxon>
        <taxon>Pentapetalae</taxon>
        <taxon>rosids</taxon>
        <taxon>malvids</taxon>
        <taxon>Brassicales</taxon>
        <taxon>Brassicaceae</taxon>
        <taxon>Cardamineae</taxon>
        <taxon>Cardamine</taxon>
    </lineage>
</organism>
<dbReference type="PANTHER" id="PTHR31286:SF178">
    <property type="entry name" value="DUF4283 DOMAIN-CONTAINING PROTEIN"/>
    <property type="match status" value="1"/>
</dbReference>
<dbReference type="InterPro" id="IPR040256">
    <property type="entry name" value="At4g02000-like"/>
</dbReference>
<dbReference type="InterPro" id="IPR025836">
    <property type="entry name" value="Zn_knuckle_CX2CX4HX4C"/>
</dbReference>
<evidence type="ECO:0000259" key="1">
    <source>
        <dbReference type="Pfam" id="PF14111"/>
    </source>
</evidence>
<dbReference type="AlphaFoldDB" id="A0ABD1BLG9"/>